<dbReference type="STRING" id="640512.BC1003_2547"/>
<feature type="signal peptide" evidence="2">
    <location>
        <begin position="1"/>
        <end position="32"/>
    </location>
</feature>
<evidence type="ECO:0000313" key="3">
    <source>
        <dbReference type="EMBL" id="ADN58500.1"/>
    </source>
</evidence>
<protein>
    <recommendedName>
        <fullName evidence="4">Lipoprotein</fullName>
    </recommendedName>
</protein>
<dbReference type="KEGG" id="bgf:BC1003_2547"/>
<evidence type="ECO:0000256" key="2">
    <source>
        <dbReference type="SAM" id="SignalP"/>
    </source>
</evidence>
<evidence type="ECO:0000256" key="1">
    <source>
        <dbReference type="SAM" id="MobiDB-lite"/>
    </source>
</evidence>
<feature type="chain" id="PRO_5003151318" description="Lipoprotein" evidence="2">
    <location>
        <begin position="33"/>
        <end position="93"/>
    </location>
</feature>
<dbReference type="HOGENOM" id="CLU_189739_0_0_4"/>
<feature type="region of interest" description="Disordered" evidence="1">
    <location>
        <begin position="36"/>
        <end position="93"/>
    </location>
</feature>
<proteinExistence type="predicted"/>
<dbReference type="AlphaFoldDB" id="E1T5P7"/>
<gene>
    <name evidence="3" type="ordered locus">BC1003_2547</name>
</gene>
<dbReference type="EMBL" id="CP002217">
    <property type="protein sequence ID" value="ADN58500.1"/>
    <property type="molecule type" value="Genomic_DNA"/>
</dbReference>
<accession>E1T5P7</accession>
<dbReference type="eggNOG" id="ENOG5032G8U">
    <property type="taxonomic scope" value="Bacteria"/>
</dbReference>
<reference evidence="3" key="1">
    <citation type="submission" date="2010-09" db="EMBL/GenBank/DDBJ databases">
        <title>Complete sequence of chromosome1 of Burkholderia sp. CCGE1003.</title>
        <authorList>
            <consortium name="US DOE Joint Genome Institute"/>
            <person name="Lucas S."/>
            <person name="Copeland A."/>
            <person name="Lapidus A."/>
            <person name="Cheng J.-F."/>
            <person name="Bruce D."/>
            <person name="Goodwin L."/>
            <person name="Pitluck S."/>
            <person name="Daligault H."/>
            <person name="Davenport K."/>
            <person name="Detter J.C."/>
            <person name="Han C."/>
            <person name="Tapia R."/>
            <person name="Land M."/>
            <person name="Hauser L."/>
            <person name="Jeffries C."/>
            <person name="Kyrpides N."/>
            <person name="Ivanova N."/>
            <person name="Ovchinnikova G."/>
            <person name="Martinez-Romero E."/>
            <person name="Rogel M.A."/>
            <person name="Auchtung J."/>
            <person name="Tiedje J.M."/>
            <person name="Woyke T."/>
        </authorList>
    </citation>
    <scope>NUCLEOTIDE SEQUENCE</scope>
    <source>
        <strain evidence="3">CCGE1003</strain>
    </source>
</reference>
<organism evidence="3">
    <name type="scientific">Burkholderia sp. (strain CCGE1003)</name>
    <dbReference type="NCBI Taxonomy" id="640512"/>
    <lineage>
        <taxon>Bacteria</taxon>
        <taxon>Pseudomonadati</taxon>
        <taxon>Pseudomonadota</taxon>
        <taxon>Betaproteobacteria</taxon>
        <taxon>Burkholderiales</taxon>
        <taxon>Burkholderiaceae</taxon>
        <taxon>Burkholderia</taxon>
    </lineage>
</organism>
<feature type="compositionally biased region" description="Basic and acidic residues" evidence="1">
    <location>
        <begin position="44"/>
        <end position="93"/>
    </location>
</feature>
<name>E1T5P7_BURSG</name>
<evidence type="ECO:0008006" key="4">
    <source>
        <dbReference type="Google" id="ProtNLM"/>
    </source>
</evidence>
<keyword evidence="2" id="KW-0732">Signal</keyword>
<sequence length="93" mass="9579">MNKDRATKSAQFAVSRLGALLIAGCLSSVAFAQASDPAAAPVTHADKKAAKQQAKADKKAAVAQAKADKEKTEAQADADKANAEANLKDAKKQ</sequence>